<evidence type="ECO:0000256" key="2">
    <source>
        <dbReference type="ARBA" id="ARBA00012759"/>
    </source>
</evidence>
<keyword evidence="5 9" id="KW-0378">Hydrolase</keyword>
<reference evidence="10" key="1">
    <citation type="journal article" date="2011" name="Nat. Biotechnol.">
        <title>The genomic sequence of the Chinese hamster ovary (CHO)-K1 cell line.</title>
        <authorList>
            <person name="Xu X."/>
            <person name="Nagarajan H."/>
            <person name="Lewis N.E."/>
            <person name="Pan S."/>
            <person name="Cai Z."/>
            <person name="Liu X."/>
            <person name="Chen W."/>
            <person name="Xie M."/>
            <person name="Wang W."/>
            <person name="Hammond S."/>
            <person name="Andersen M.R."/>
            <person name="Neff N."/>
            <person name="Passarelli B."/>
            <person name="Koh W."/>
            <person name="Fan H.C."/>
            <person name="Wang J."/>
            <person name="Gui Y."/>
            <person name="Lee K.H."/>
            <person name="Betenbaugh M.J."/>
            <person name="Quake S.R."/>
            <person name="Famili I."/>
            <person name="Palsson B.O."/>
            <person name="Wang J."/>
        </authorList>
    </citation>
    <scope>NUCLEOTIDE SEQUENCE [LARGE SCALE GENOMIC DNA]</scope>
    <source>
        <strain evidence="10">CHO K1 cell line</strain>
    </source>
</reference>
<dbReference type="PaxDb" id="10029-XP_007607798.1"/>
<dbReference type="GO" id="GO:0005829">
    <property type="term" value="C:cytosol"/>
    <property type="evidence" value="ECO:0007669"/>
    <property type="project" value="TreeGrafter"/>
</dbReference>
<dbReference type="SUPFAM" id="SSF54001">
    <property type="entry name" value="Cysteine proteinases"/>
    <property type="match status" value="1"/>
</dbReference>
<feature type="region of interest" description="Disordered" evidence="7">
    <location>
        <begin position="236"/>
        <end position="368"/>
    </location>
</feature>
<feature type="compositionally biased region" description="Basic and acidic residues" evidence="7">
    <location>
        <begin position="310"/>
        <end position="330"/>
    </location>
</feature>
<dbReference type="InParanoid" id="G3IKP1"/>
<protein>
    <recommendedName>
        <fullName evidence="2">ubiquitinyl hydrolase 1</fullName>
        <ecNumber evidence="2">3.4.19.12</ecNumber>
    </recommendedName>
</protein>
<dbReference type="PROSITE" id="PS00972">
    <property type="entry name" value="USP_1"/>
    <property type="match status" value="1"/>
</dbReference>
<feature type="domain" description="USP" evidence="8">
    <location>
        <begin position="80"/>
        <end position="368"/>
    </location>
</feature>
<dbReference type="PROSITE" id="PS50235">
    <property type="entry name" value="USP_3"/>
    <property type="match status" value="1"/>
</dbReference>
<dbReference type="EMBL" id="JH003702">
    <property type="protein sequence ID" value="EGW10427.1"/>
    <property type="molecule type" value="Genomic_DNA"/>
</dbReference>
<evidence type="ECO:0000313" key="9">
    <source>
        <dbReference type="EMBL" id="EGW10427.1"/>
    </source>
</evidence>
<evidence type="ECO:0000256" key="4">
    <source>
        <dbReference type="ARBA" id="ARBA00022786"/>
    </source>
</evidence>
<name>G3IKP1_CRIGR</name>
<keyword evidence="3" id="KW-0645">Protease</keyword>
<evidence type="ECO:0000256" key="5">
    <source>
        <dbReference type="ARBA" id="ARBA00022801"/>
    </source>
</evidence>
<evidence type="ECO:0000256" key="6">
    <source>
        <dbReference type="ARBA" id="ARBA00022807"/>
    </source>
</evidence>
<dbReference type="GO" id="GO:0042981">
    <property type="term" value="P:regulation of apoptotic process"/>
    <property type="evidence" value="ECO:0007669"/>
    <property type="project" value="TreeGrafter"/>
</dbReference>
<dbReference type="GO" id="GO:0005634">
    <property type="term" value="C:nucleus"/>
    <property type="evidence" value="ECO:0007669"/>
    <property type="project" value="TreeGrafter"/>
</dbReference>
<dbReference type="InterPro" id="IPR038765">
    <property type="entry name" value="Papain-like_cys_pep_sf"/>
</dbReference>
<sequence>MEAAQRLSEVESPWKAGTGCKPSSHAVDSEVSSCSYGSADSAWSSPLAQDLHQDNAQGTAELAARGKHSASWERPLGVGVGLLNTGNSCYLNAALQCLTHTPPLANYMLSREHSQSCCHHPGSCTMCALEAQVNQSLLHSKDVMQPSKILTGAFHRQKQEDAHEFLMFTLNAMHKTCLRGRKRSEEPSKDSTPIYEIFGGSCEVASVLSESAYLLFYVQRTDGRGDSVNMPVGTGNKAHAGKGWQKKHKRGSCVQAAEPPREPEEAAAQAKSLDQWKVLEENKRPESGLNLKRPGFTPLADGVGIHRARSREDWDRNQPDKENRPWHDSSRFPPAPRAMDSGLLCSQEERARSKKKKKKPTWRPLPLY</sequence>
<keyword evidence="6" id="KW-0788">Thiol protease</keyword>
<dbReference type="GO" id="GO:0006508">
    <property type="term" value="P:proteolysis"/>
    <property type="evidence" value="ECO:0007669"/>
    <property type="project" value="UniProtKB-KW"/>
</dbReference>
<organism evidence="9 10">
    <name type="scientific">Cricetulus griseus</name>
    <name type="common">Chinese hamster</name>
    <name type="synonym">Cricetulus barabensis griseus</name>
    <dbReference type="NCBI Taxonomy" id="10029"/>
    <lineage>
        <taxon>Eukaryota</taxon>
        <taxon>Metazoa</taxon>
        <taxon>Chordata</taxon>
        <taxon>Craniata</taxon>
        <taxon>Vertebrata</taxon>
        <taxon>Euteleostomi</taxon>
        <taxon>Mammalia</taxon>
        <taxon>Eutheria</taxon>
        <taxon>Euarchontoglires</taxon>
        <taxon>Glires</taxon>
        <taxon>Rodentia</taxon>
        <taxon>Myomorpha</taxon>
        <taxon>Muroidea</taxon>
        <taxon>Cricetidae</taxon>
        <taxon>Cricetinae</taxon>
        <taxon>Cricetulus</taxon>
    </lineage>
</organism>
<dbReference type="MEROPS" id="C19.082"/>
<dbReference type="InterPro" id="IPR018200">
    <property type="entry name" value="USP_CS"/>
</dbReference>
<dbReference type="STRING" id="10029.G3IKP1"/>
<dbReference type="PANTHER" id="PTHR24006">
    <property type="entry name" value="UBIQUITIN CARBOXYL-TERMINAL HYDROLASE"/>
    <property type="match status" value="1"/>
</dbReference>
<evidence type="ECO:0000313" key="10">
    <source>
        <dbReference type="Proteomes" id="UP000001075"/>
    </source>
</evidence>
<dbReference type="EC" id="3.4.19.12" evidence="2"/>
<dbReference type="Gene3D" id="3.90.70.10">
    <property type="entry name" value="Cysteine proteinases"/>
    <property type="match status" value="1"/>
</dbReference>
<feature type="compositionally biased region" description="Basic residues" evidence="7">
    <location>
        <begin position="352"/>
        <end position="361"/>
    </location>
</feature>
<evidence type="ECO:0000259" key="8">
    <source>
        <dbReference type="PROSITE" id="PS50235"/>
    </source>
</evidence>
<dbReference type="Proteomes" id="UP000001075">
    <property type="component" value="Unassembled WGS sequence"/>
</dbReference>
<evidence type="ECO:0000256" key="1">
    <source>
        <dbReference type="ARBA" id="ARBA00000707"/>
    </source>
</evidence>
<gene>
    <name evidence="9" type="ORF">I79_024444</name>
</gene>
<dbReference type="Pfam" id="PF00443">
    <property type="entry name" value="UCH"/>
    <property type="match status" value="1"/>
</dbReference>
<evidence type="ECO:0000256" key="7">
    <source>
        <dbReference type="SAM" id="MobiDB-lite"/>
    </source>
</evidence>
<dbReference type="GO" id="GO:0016579">
    <property type="term" value="P:protein deubiquitination"/>
    <property type="evidence" value="ECO:0007669"/>
    <property type="project" value="InterPro"/>
</dbReference>
<dbReference type="InterPro" id="IPR028889">
    <property type="entry name" value="USP"/>
</dbReference>
<dbReference type="AlphaFoldDB" id="G3IKP1"/>
<dbReference type="InterPro" id="IPR050164">
    <property type="entry name" value="Peptidase_C19"/>
</dbReference>
<dbReference type="InterPro" id="IPR001394">
    <property type="entry name" value="Peptidase_C19_UCH"/>
</dbReference>
<dbReference type="GO" id="GO:0004843">
    <property type="term" value="F:cysteine-type deubiquitinase activity"/>
    <property type="evidence" value="ECO:0007669"/>
    <property type="project" value="UniProtKB-EC"/>
</dbReference>
<accession>G3IKP1</accession>
<dbReference type="PANTHER" id="PTHR24006:SF651">
    <property type="entry name" value="INACTIVE UBIQUITIN CARBOXYL-TERMINAL HYDROLASE 17-LIKE PROTEIN 4-RELATED"/>
    <property type="match status" value="1"/>
</dbReference>
<comment type="catalytic activity">
    <reaction evidence="1">
        <text>Thiol-dependent hydrolysis of ester, thioester, amide, peptide and isopeptide bonds formed by the C-terminal Gly of ubiquitin (a 76-residue protein attached to proteins as an intracellular targeting signal).</text>
        <dbReference type="EC" id="3.4.19.12"/>
    </reaction>
</comment>
<dbReference type="FunFam" id="3.90.70.10:FF:000119">
    <property type="entry name" value="Ubiquitin specific peptidase 36"/>
    <property type="match status" value="1"/>
</dbReference>
<feature type="region of interest" description="Disordered" evidence="7">
    <location>
        <begin position="1"/>
        <end position="24"/>
    </location>
</feature>
<keyword evidence="4" id="KW-0833">Ubl conjugation pathway</keyword>
<evidence type="ECO:0000256" key="3">
    <source>
        <dbReference type="ARBA" id="ARBA00022670"/>
    </source>
</evidence>
<feature type="compositionally biased region" description="Basic and acidic residues" evidence="7">
    <location>
        <begin position="277"/>
        <end position="286"/>
    </location>
</feature>
<proteinExistence type="predicted"/>